<feature type="region of interest" description="Disordered" evidence="4">
    <location>
        <begin position="110"/>
        <end position="133"/>
    </location>
</feature>
<feature type="active site" evidence="3">
    <location>
        <position position="330"/>
    </location>
</feature>
<dbReference type="AntiFam" id="ANF00041">
    <property type="entry name" value="Antisense to RNaseP"/>
</dbReference>
<dbReference type="InterPro" id="IPR029058">
    <property type="entry name" value="AB_hydrolase_fold"/>
</dbReference>
<keyword evidence="2" id="KW-0378">Hydrolase</keyword>
<dbReference type="PATRIC" id="fig|178901.16.peg.3215"/>
<evidence type="ECO:0000256" key="2">
    <source>
        <dbReference type="ARBA" id="ARBA00022801"/>
    </source>
</evidence>
<gene>
    <name evidence="6" type="ORF">Amal_03024</name>
</gene>
<evidence type="ECO:0000259" key="5">
    <source>
        <dbReference type="Pfam" id="PF07859"/>
    </source>
</evidence>
<evidence type="ECO:0000256" key="3">
    <source>
        <dbReference type="PROSITE-ProRule" id="PRU10038"/>
    </source>
</evidence>
<organism evidence="6 7">
    <name type="scientific">Acetobacter malorum</name>
    <dbReference type="NCBI Taxonomy" id="178901"/>
    <lineage>
        <taxon>Bacteria</taxon>
        <taxon>Pseudomonadati</taxon>
        <taxon>Pseudomonadota</taxon>
        <taxon>Alphaproteobacteria</taxon>
        <taxon>Acetobacterales</taxon>
        <taxon>Acetobacteraceae</taxon>
        <taxon>Acetobacter</taxon>
    </lineage>
</organism>
<dbReference type="AntiFam" id="ANF00045">
    <property type="entry name" value="Antisense to RNaseP"/>
</dbReference>
<dbReference type="PANTHER" id="PTHR48081:SF8">
    <property type="entry name" value="ALPHA_BETA HYDROLASE FOLD-3 DOMAIN-CONTAINING PROTEIN-RELATED"/>
    <property type="match status" value="1"/>
</dbReference>
<dbReference type="eggNOG" id="COG0657">
    <property type="taxonomic scope" value="Bacteria"/>
</dbReference>
<dbReference type="InterPro" id="IPR013094">
    <property type="entry name" value="AB_hydrolase_3"/>
</dbReference>
<evidence type="ECO:0000256" key="1">
    <source>
        <dbReference type="ARBA" id="ARBA00010515"/>
    </source>
</evidence>
<dbReference type="InterPro" id="IPR050300">
    <property type="entry name" value="GDXG_lipolytic_enzyme"/>
</dbReference>
<dbReference type="Pfam" id="PF07859">
    <property type="entry name" value="Abhydrolase_3"/>
    <property type="match status" value="1"/>
</dbReference>
<evidence type="ECO:0000313" key="7">
    <source>
        <dbReference type="Proteomes" id="UP000077349"/>
    </source>
</evidence>
<evidence type="ECO:0000256" key="4">
    <source>
        <dbReference type="SAM" id="MobiDB-lite"/>
    </source>
</evidence>
<feature type="domain" description="Alpha/beta hydrolase fold-3" evidence="5">
    <location>
        <begin position="254"/>
        <end position="458"/>
    </location>
</feature>
<evidence type="ECO:0000313" key="6">
    <source>
        <dbReference type="EMBL" id="OAG75921.1"/>
    </source>
</evidence>
<dbReference type="GO" id="GO:0016787">
    <property type="term" value="F:hydrolase activity"/>
    <property type="evidence" value="ECO:0007669"/>
    <property type="project" value="UniProtKB-KW"/>
</dbReference>
<dbReference type="STRING" id="178901.AmDm5_3069"/>
<dbReference type="AlphaFoldDB" id="A0A177G803"/>
<dbReference type="EMBL" id="LVHD01000019">
    <property type="protein sequence ID" value="OAG75921.1"/>
    <property type="molecule type" value="Genomic_DNA"/>
</dbReference>
<dbReference type="PANTHER" id="PTHR48081">
    <property type="entry name" value="AB HYDROLASE SUPERFAMILY PROTEIN C4A8.06C"/>
    <property type="match status" value="1"/>
</dbReference>
<proteinExistence type="inferred from homology"/>
<comment type="similarity">
    <text evidence="1">Belongs to the 'GDXG' lipolytic enzyme family.</text>
</comment>
<dbReference type="Gene3D" id="3.40.50.1820">
    <property type="entry name" value="alpha/beta hydrolase"/>
    <property type="match status" value="1"/>
</dbReference>
<dbReference type="SUPFAM" id="SSF53474">
    <property type="entry name" value="alpha/beta-Hydrolases"/>
    <property type="match status" value="1"/>
</dbReference>
<accession>A0A177G803</accession>
<dbReference type="Proteomes" id="UP000077349">
    <property type="component" value="Unassembled WGS sequence"/>
</dbReference>
<dbReference type="PROSITE" id="PS01174">
    <property type="entry name" value="LIPASE_GDXG_SER"/>
    <property type="match status" value="1"/>
</dbReference>
<dbReference type="InterPro" id="IPR033140">
    <property type="entry name" value="Lipase_GDXG_put_SER_AS"/>
</dbReference>
<comment type="caution">
    <text evidence="6">The sequence shown here is derived from an EMBL/GenBank/DDBJ whole genome shotgun (WGS) entry which is preliminary data.</text>
</comment>
<sequence>MPHATNPSSGAGEPLKPLQVSAAPIRSCSRWGLPCLLCYQRSGALLPHRFTLTFSFVPWFPMDHRPEGGLFSVALSLRSPSPAVSWHRSPVEPGLSSLLHIMQNSDRPTVWRRHPASGRTAGQGASVTESSRHGARMQYADAMRVSAEPETTQGIPARPNFYSRLLLGWIRWQGARSKAGPSQKFQPVAATLRDAAAERAEFLAVLRKAMDTPSFPTRLSALGVKKVLSISVPGAAGPMRARLYLPYGRVRGAVLFLHGGGFVHCGLNSHHGMCCRLARVSGAAVLLPDYRLAPEHPYPAAADDSQAALRWLAAVSARFWGGKVAVAGDSAGGNLAAVLAQDGAAGHGPVLALQLLYYPSLYGAQVFPSHDLYAEGYFLSRASMQWYGDQYIAREEDWTAPRFVPGLNPNLSGLPPAVIVTAECDPMRDEGMAYAQALQQAGVPVQYKCYRGAVHGFLNFYALMPQGKAALRFGGKSLTESLCRRRPLRHRVEQCRGTLI</sequence>
<protein>
    <submittedName>
        <fullName evidence="6">Esterase/lipase</fullName>
    </submittedName>
</protein>
<name>A0A177G803_9PROT</name>
<reference evidence="6 7" key="1">
    <citation type="submission" date="2016-03" db="EMBL/GenBank/DDBJ databases">
        <title>Draft genome sequence of Acetobacter malorum CECT 7742, a strain isolated from strawberry vinegar.</title>
        <authorList>
            <person name="Sainz F."/>
            <person name="Mas A."/>
            <person name="Torija M.J."/>
        </authorList>
    </citation>
    <scope>NUCLEOTIDE SEQUENCE [LARGE SCALE GENOMIC DNA]</scope>
    <source>
        <strain evidence="6 7">CECT 7742</strain>
    </source>
</reference>